<evidence type="ECO:0008006" key="4">
    <source>
        <dbReference type="Google" id="ProtNLM"/>
    </source>
</evidence>
<feature type="signal peptide" evidence="1">
    <location>
        <begin position="1"/>
        <end position="23"/>
    </location>
</feature>
<evidence type="ECO:0000313" key="3">
    <source>
        <dbReference type="Proteomes" id="UP000663831"/>
    </source>
</evidence>
<dbReference type="EMBL" id="CAJMWV010003465">
    <property type="protein sequence ID" value="CAE6482512.1"/>
    <property type="molecule type" value="Genomic_DNA"/>
</dbReference>
<proteinExistence type="predicted"/>
<dbReference type="InterPro" id="IPR035992">
    <property type="entry name" value="Ricin_B-like_lectins"/>
</dbReference>
<evidence type="ECO:0000313" key="2">
    <source>
        <dbReference type="EMBL" id="CAE6482512.1"/>
    </source>
</evidence>
<name>A0A8H3CIC5_9AGAM</name>
<feature type="chain" id="PRO_5034603635" description="Ricin B lectin domain-containing protein" evidence="1">
    <location>
        <begin position="24"/>
        <end position="167"/>
    </location>
</feature>
<dbReference type="AlphaFoldDB" id="A0A8H3CIC5"/>
<accession>A0A8H3CIC5</accession>
<organism evidence="2 3">
    <name type="scientific">Rhizoctonia solani</name>
    <dbReference type="NCBI Taxonomy" id="456999"/>
    <lineage>
        <taxon>Eukaryota</taxon>
        <taxon>Fungi</taxon>
        <taxon>Dikarya</taxon>
        <taxon>Basidiomycota</taxon>
        <taxon>Agaricomycotina</taxon>
        <taxon>Agaricomycetes</taxon>
        <taxon>Cantharellales</taxon>
        <taxon>Ceratobasidiaceae</taxon>
        <taxon>Rhizoctonia</taxon>
    </lineage>
</organism>
<comment type="caution">
    <text evidence="2">The sequence shown here is derived from an EMBL/GenBank/DDBJ whole genome shotgun (WGS) entry which is preliminary data.</text>
</comment>
<keyword evidence="1" id="KW-0732">Signal</keyword>
<gene>
    <name evidence="2" type="ORF">RDB_LOCUS100734</name>
</gene>
<dbReference type="SUPFAM" id="SSF50370">
    <property type="entry name" value="Ricin B-like lectins"/>
    <property type="match status" value="1"/>
</dbReference>
<evidence type="ECO:0000256" key="1">
    <source>
        <dbReference type="SAM" id="SignalP"/>
    </source>
</evidence>
<sequence>MPRLFTLFTTFAMLSASLVPVLSLTSGIYTICKVRGDRFCLHMRFGANEEIQLEPPTGGQRQQWLVTQVGSEDFILMNSAVGCQVTRGSKDSIDVPICLGDLGSVVTVSQAPGPAEDAYFIDVPGATPPRIAHDTFVNPMNATFSETNTDSEGIYTEFRFIRVSDSI</sequence>
<protein>
    <recommendedName>
        <fullName evidence="4">Ricin B lectin domain-containing protein</fullName>
    </recommendedName>
</protein>
<reference evidence="2" key="1">
    <citation type="submission" date="2021-01" db="EMBL/GenBank/DDBJ databases">
        <authorList>
            <person name="Kaushik A."/>
        </authorList>
    </citation>
    <scope>NUCLEOTIDE SEQUENCE</scope>
    <source>
        <strain evidence="2">AG3-1AP</strain>
    </source>
</reference>
<dbReference type="Proteomes" id="UP000663831">
    <property type="component" value="Unassembled WGS sequence"/>
</dbReference>